<keyword evidence="1" id="KW-1133">Transmembrane helix</keyword>
<evidence type="ECO:0000256" key="1">
    <source>
        <dbReference type="SAM" id="Phobius"/>
    </source>
</evidence>
<feature type="domain" description="Acyltransferase 3" evidence="2">
    <location>
        <begin position="8"/>
        <end position="343"/>
    </location>
</feature>
<dbReference type="Pfam" id="PF01757">
    <property type="entry name" value="Acyl_transf_3"/>
    <property type="match status" value="1"/>
</dbReference>
<dbReference type="EMBL" id="CP096849">
    <property type="protein sequence ID" value="WMT66993.1"/>
    <property type="molecule type" value="Genomic_DNA"/>
</dbReference>
<sequence length="390" mass="44582">MTENQQKIYFIEVLRGIAPLLVVGYHAAGPLVNAYASFPMLGLDIFRNGNIGVDIFFMISGFIICYATQKVETRPLLSFVIRRFFRIYPLFLFCLLFVWFSYSSWKPASEFIKSAFLLHSNYSLRAPFFGYNMLYPAWTISYEILFYSIFLIGMAFSHKWRALITSLIILTSMLAIQLHFKSSISVSGDFSAYSVEMGAFAPVFTMLGSPMLLEFILGMFLFFVFRTFGEIKNNAIKFTMISTSVAGIYLLIHINTKLHGFTDKGLIAAFIFISMMIAEMSGAKMSFRITRFFSNISYSLYLTHSIVLSLSLMYIKSIGYTEYPKGFLFFALLMGTCILISYFSHIFIEKPFILLGKRLLINITRKKNIKTIAHLVGFLFLPSAFDIITD</sequence>
<name>A0AAJ6LMT8_9ENTR</name>
<dbReference type="Proteomes" id="UP001228563">
    <property type="component" value="Chromosome"/>
</dbReference>
<feature type="transmembrane region" description="Helical" evidence="1">
    <location>
        <begin position="9"/>
        <end position="28"/>
    </location>
</feature>
<gene>
    <name evidence="3" type="ORF">M2B19_05255</name>
</gene>
<feature type="transmembrane region" description="Helical" evidence="1">
    <location>
        <begin position="163"/>
        <end position="180"/>
    </location>
</feature>
<feature type="transmembrane region" description="Helical" evidence="1">
    <location>
        <begin position="327"/>
        <end position="348"/>
    </location>
</feature>
<evidence type="ECO:0000313" key="4">
    <source>
        <dbReference type="Proteomes" id="UP001228563"/>
    </source>
</evidence>
<evidence type="ECO:0000259" key="2">
    <source>
        <dbReference type="Pfam" id="PF01757"/>
    </source>
</evidence>
<reference evidence="3" key="1">
    <citation type="submission" date="2022-04" db="EMBL/GenBank/DDBJ databases">
        <title>Co-occurrence of mcr-9 and blaNDM-1 in multidrug-resistant Enterobacter kobei strain isolated from an infant with urinary infection.</title>
        <authorList>
            <person name="Zeng H."/>
        </authorList>
    </citation>
    <scope>NUCLEOTIDE SEQUENCE</scope>
    <source>
        <strain evidence="3">EC1382</strain>
    </source>
</reference>
<proteinExistence type="predicted"/>
<feature type="transmembrane region" description="Helical" evidence="1">
    <location>
        <begin position="200"/>
        <end position="223"/>
    </location>
</feature>
<dbReference type="PANTHER" id="PTHR23028:SF131">
    <property type="entry name" value="BLR2367 PROTEIN"/>
    <property type="match status" value="1"/>
</dbReference>
<dbReference type="InterPro" id="IPR050879">
    <property type="entry name" value="Acyltransferase_3"/>
</dbReference>
<dbReference type="GO" id="GO:0000271">
    <property type="term" value="P:polysaccharide biosynthetic process"/>
    <property type="evidence" value="ECO:0007669"/>
    <property type="project" value="TreeGrafter"/>
</dbReference>
<dbReference type="AlphaFoldDB" id="A0AAJ6LMT8"/>
<dbReference type="InterPro" id="IPR002656">
    <property type="entry name" value="Acyl_transf_3_dom"/>
</dbReference>
<feature type="transmembrane region" description="Helical" evidence="1">
    <location>
        <begin position="235"/>
        <end position="254"/>
    </location>
</feature>
<keyword evidence="3" id="KW-0808">Transferase</keyword>
<feature type="transmembrane region" description="Helical" evidence="1">
    <location>
        <begin position="295"/>
        <end position="315"/>
    </location>
</feature>
<feature type="transmembrane region" description="Helical" evidence="1">
    <location>
        <begin position="48"/>
        <end position="67"/>
    </location>
</feature>
<keyword evidence="3" id="KW-0012">Acyltransferase</keyword>
<evidence type="ECO:0000313" key="3">
    <source>
        <dbReference type="EMBL" id="WMT66993.1"/>
    </source>
</evidence>
<feature type="transmembrane region" description="Helical" evidence="1">
    <location>
        <begin position="87"/>
        <end position="105"/>
    </location>
</feature>
<dbReference type="GO" id="GO:0016747">
    <property type="term" value="F:acyltransferase activity, transferring groups other than amino-acyl groups"/>
    <property type="evidence" value="ECO:0007669"/>
    <property type="project" value="InterPro"/>
</dbReference>
<keyword evidence="1" id="KW-0472">Membrane</keyword>
<feature type="transmembrane region" description="Helical" evidence="1">
    <location>
        <begin position="266"/>
        <end position="283"/>
    </location>
</feature>
<protein>
    <submittedName>
        <fullName evidence="3">Acyltransferase</fullName>
    </submittedName>
</protein>
<keyword evidence="1" id="KW-0812">Transmembrane</keyword>
<feature type="transmembrane region" description="Helical" evidence="1">
    <location>
        <begin position="369"/>
        <end position="388"/>
    </location>
</feature>
<organism evidence="3 4">
    <name type="scientific">Enterobacter kobei</name>
    <dbReference type="NCBI Taxonomy" id="208224"/>
    <lineage>
        <taxon>Bacteria</taxon>
        <taxon>Pseudomonadati</taxon>
        <taxon>Pseudomonadota</taxon>
        <taxon>Gammaproteobacteria</taxon>
        <taxon>Enterobacterales</taxon>
        <taxon>Enterobacteriaceae</taxon>
        <taxon>Enterobacter</taxon>
        <taxon>Enterobacter cloacae complex</taxon>
    </lineage>
</organism>
<feature type="transmembrane region" description="Helical" evidence="1">
    <location>
        <begin position="135"/>
        <end position="156"/>
    </location>
</feature>
<dbReference type="RefSeq" id="WP_219977001.1">
    <property type="nucleotide sequence ID" value="NZ_CP083862.1"/>
</dbReference>
<dbReference type="PANTHER" id="PTHR23028">
    <property type="entry name" value="ACETYLTRANSFERASE"/>
    <property type="match status" value="1"/>
</dbReference>
<accession>A0AAJ6LMT8</accession>
<dbReference type="GO" id="GO:0016020">
    <property type="term" value="C:membrane"/>
    <property type="evidence" value="ECO:0007669"/>
    <property type="project" value="TreeGrafter"/>
</dbReference>